<dbReference type="Gene3D" id="1.10.1200.10">
    <property type="entry name" value="ACP-like"/>
    <property type="match status" value="4"/>
</dbReference>
<feature type="region of interest" description="C-terminal hotdog fold" evidence="5">
    <location>
        <begin position="1538"/>
        <end position="1682"/>
    </location>
</feature>
<dbReference type="PANTHER" id="PTHR43775:SF37">
    <property type="entry name" value="SI:DKEY-61P9.11"/>
    <property type="match status" value="1"/>
</dbReference>
<feature type="active site" description="Proton donor; for dehydratase activity" evidence="5">
    <location>
        <position position="3412"/>
    </location>
</feature>
<dbReference type="InterPro" id="IPR001227">
    <property type="entry name" value="Ac_transferase_dom_sf"/>
</dbReference>
<dbReference type="SMART" id="SM00826">
    <property type="entry name" value="PKS_DH"/>
    <property type="match status" value="2"/>
</dbReference>
<proteinExistence type="predicted"/>
<feature type="region of interest" description="C-terminal hotdog fold" evidence="5">
    <location>
        <begin position="3352"/>
        <end position="3499"/>
    </location>
</feature>
<accession>A0A3S7V0N1</accession>
<dbReference type="InterPro" id="IPR014031">
    <property type="entry name" value="Ketoacyl_synth_C"/>
</dbReference>
<dbReference type="InterPro" id="IPR020806">
    <property type="entry name" value="PKS_PP-bd"/>
</dbReference>
<dbReference type="Pfam" id="PF22621">
    <property type="entry name" value="CurL-like_PKS_C"/>
    <property type="match status" value="1"/>
</dbReference>
<dbReference type="FunFam" id="3.40.47.10:FF:000019">
    <property type="entry name" value="Polyketide synthase type I"/>
    <property type="match status" value="3"/>
</dbReference>
<dbReference type="InterPro" id="IPR014043">
    <property type="entry name" value="Acyl_transferase_dom"/>
</dbReference>
<dbReference type="InterPro" id="IPR049900">
    <property type="entry name" value="PKS_mFAS_DH"/>
</dbReference>
<name>A0A3S7V0N1_9BACT</name>
<dbReference type="Gene3D" id="3.30.70.3290">
    <property type="match status" value="4"/>
</dbReference>
<dbReference type="InterPro" id="IPR009081">
    <property type="entry name" value="PP-bd_ACP"/>
</dbReference>
<dbReference type="PROSITE" id="PS00606">
    <property type="entry name" value="KS3_1"/>
    <property type="match status" value="3"/>
</dbReference>
<dbReference type="InterPro" id="IPR016035">
    <property type="entry name" value="Acyl_Trfase/lysoPLipase"/>
</dbReference>
<dbReference type="Pfam" id="PF16197">
    <property type="entry name" value="KAsynt_C_assoc"/>
    <property type="match status" value="3"/>
</dbReference>
<evidence type="ECO:0000259" key="7">
    <source>
        <dbReference type="PROSITE" id="PS50075"/>
    </source>
</evidence>
<dbReference type="SUPFAM" id="SSF47336">
    <property type="entry name" value="ACP-like"/>
    <property type="match status" value="4"/>
</dbReference>
<dbReference type="InterPro" id="IPR016036">
    <property type="entry name" value="Malonyl_transacylase_ACP-bd"/>
</dbReference>
<dbReference type="Gene3D" id="3.40.366.10">
    <property type="entry name" value="Malonyl-Coenzyme A Acyl Carrier Protein, domain 2"/>
    <property type="match status" value="3"/>
</dbReference>
<dbReference type="InterPro" id="IPR018201">
    <property type="entry name" value="Ketoacyl_synth_AS"/>
</dbReference>
<sequence>MAREQLQAWLIARIAETRGLDPRAIDARERFSRYGLDSLGALRLVAELSTKLARPLSPTLLWEHPTIEALSRHLSEGALTPRALPGTQEPGRADEEPIAVIGMACRFPGAPNPQAFWRLLCEGVDAVGEVPKGRWNGLHDRTPPGDKKLLLGGFLDQVDGFEPMFFGISPREAAFMDPQQRLMLELGWEALEDAGIVAKELRGSRTGVFFGAIWDDYAALLYRDGARSITPHTVTGHHRSIIANRVSYTLGLRGPSMTVDSACSSALVTVHLGCESLRRGESELVLAGGVNLNIIPESTIGVDRFGGLSPDGRCFTFDARANGYVRGEGGGVVVLKRLSRAIADGDFIHCVIRGSAVNNDGESNGLTAPSPVAQEEVLRLAVARAGVDPADLQYVELHGTGTQLGDPIEAKALGSVFGKARSAGRPLRVGSAKTNIGHLEGAAGIVGLLKVALCLEHRQIPPSLHFETPNPHIPFSDLNLEVQRALSPWPEQNRPLLAGVSSFGLGGTNAHAVLEGWEAAGTADILPLSADSAEGLRAEAQRWLEIAASAEVSAEGDSLSVLCARAAAEPHAKEHRLSVTARSRDELAQHLRAFLDGEERLGVSVGRAAPGQAPGVVFVFAGQGAQWFGMGRRLLSREPVFRSTLTQCSRWIQRYLGWSLLDELTADRAHSRLDEIDVSLPAIISIEIAIAAQWRAWGIEPAAVVGHSTGEIAAAHVAGALSLEDAMRTICAYGRSIRRLRGQGVMGVVGLSWEEAAEALVGYEGRLFRAIQHSAEATVLAGDPDALDSVFEALRQKNVFCRRVAMDVSPHCPLVDGLREELFEALREVRPRKASIPIVSEVTGATLAGERFDAAHWVRNFGDPAFFSTAIDHLLQQGSRVFLEVSPHPLVLHAIESNLRRAGLRGVTLASLRREEDERGVMLDTLGALYALGASVRWKGAEESAFVLPLSAKSPEALVALARAYRDTLAGAEGEARLRDIAFTASARRSHHEHRIAVVGRSHGELAEALEAFTRGEVPAGLFHGKAPLGRPKVVFVFPGQGSQWLGMGQRLLDEERVFREAIEACDQAIQRESGFSVLFELRADEAHSRLGEIDVVQPVLFAIEVALSALWRSWGVEPDAVVGHSMGEVAAAHVAGALTLEDAAKIICRRSRLLKRVSGQGAMGLVELTLEQAKEALSGYEDRLSVAVSNGPRATVLAGDPAALEEVLVKLEGKGVFCRRVKVDVASHSPQMEALRADLLDALGGIAPKATQLAMRSTVTGELLCGEELSAGYWADNLRQPVLFSQATQKLIDEGHTLFLEMSPHPILLPSIEENLHAGNHAGAAIASLRRQSEERRCLLSALGALYVHGYAVSWERLYPEGGRIVSLPTYPWQRERYWIERGAPASATERASGHPLLGASMASSLRPEEHLWEQPLCVDSIPLLADHRVQGEVVFPAAGYVEMALAAGSEALGAAELVIEEMSIEQMLALSDGGERLVQTVLTEEGPGQASFQIASRGEGETTWQKHATGKLRRAGIEAPSARDSEVAQASREGLGAAIPAAEHYRRTQEQGLAYGPAFQGVVELWAGHGRALGRVRLPEQVEASGYEWHPALLDACLQISAGIFLASPNAGTHVPVSIERVRLHRQPGREVWVWAALRSPERHDARELVFDLRIQDEAGAVLGVVEGLHVRRLLSSPVTARDGLDACVYEVAWRRVDALPNRPLPPKGAWLVFVDQSGVGASLHRLLSAEGQRCVRVLAGASYARLEPDLIRIDPSKPEDYRRLLDEAFGEEGRCLGAVHLFSLDARPTAATTPESLDEDLLRGSVSATNLAQALVRQGWRDIPRLWLVTRGVQSIGPGSAPVSVAQAPLWGLGRTIALEHPELRCTRLDLDGAASEDDAPLLLRELAAKDHEDQIVARSDGRYVARVVRSRFGASEAREIALRADGSYLITGGLGGLGLVLARWMVERGARRLALVGRRGPSAEAKSAIAVMEEAGARVLFVQADVSQAPEVDRAITTIEAELGPLRGVVHAAAVLDDHTLLELSESHFLRVFAPKARGAWNLHARTQDRGLDFFLMYSSAATLFGSPGQGNYAAANALLDALSRERERMGLPTMSVQWGAFAEVGLAAATQIRGERISHRGIRSFTPEEGLTALERLFERPRAEIGVVRFEAPQWIESYPHAATVPFFAELRKERRPSRRGGEEARSVREALGKAAPAQRFSILEAHVLEQVGSVLRLSPTRIERSAPLSSLGVDSLMSLEIRNRLEASLGLRLSATILFTYPNAAALAEHLLRELGLGEPLETAQPVAPVQASPRGPEPIAIIGMALRLPGGASTPESFLKLLEEGTDTISRVPAERFRWDSFGGDESESALVGARWGAFLQEDVSLFDAAFFGISPREAQAMDPQQRLLLEVAWEALERAGQPPDRLVGSRSGVFLGMMTNDYAKLLAERGVAEQDVYAATGNGHCFPAGRLSYVLGLTGPSMTVDTACSSSLVAIHLGCQSLRSGESSLVLAGGVNLMLSASTTRLTASTGALSPEGRCKAFDASANGFVRGEGCGVVVLKRLSEAERDGDPILAVIRGSAVNQDGRSTGLTAPNVLSQQELLRQALESSGATAEDIAYVETHGTGTSLGDPIEFEALKAVLGKPRADGSRVVLGALKSNMGHLEAAAGVAGLIKAVLCLQHEVIPRNLHFETLNPRISLTGTPFAIPTETAPWEANGKPRCAGVSSFGLSGTNAHVILEEAPRRERSAPPEQQASSYLLPLSAKSPEALVALARAYREALSASEAHLHDIAFTASVRRSQHEHRLALVGRSPQELAEAIEAFVHGESPSGRVRAEAALDGRSKVVFVFPGQGSQWLGMGRTLLDEERVFREAIEACDQAIQRESGFSVLFELRADEAHSRLGEIDVVQPVLFAIEVALSALWRSWGVEPDAVVGHSMGEVAAAHVAGALTLKDAAKIICRRSRLLKRVSGQGAMGLVELTLEQAKDALSGYEDRLSVAVSNGPRATVLAGDPAALEEVLVKLEGKGVFCRRVKVDVASHSPQMDALRADLLAALGGIAPKATQLAMRSTVTGELLCGEELSAGYWADNLRQPVLFSQATQKLIDEGHPLFLEMSPHPILLPSVEENLREKGRGGAAIASLRRQSEERRCLLSALGELYVHGHAVDWQRLYPEGGRIVSLPTYPWQRERYWIADPKGGALARTAHVQRRRSDGHPFLGPSFTTSTQPGARFWEITIDPGEIAYLSEHRIQGAIVLPGAAYMDIVLSAANDLLGATPFLLEELALSRPMVLQEGTATKAELSITREGPEVWSFRLSSLVPREQEEDGADPEWALHVSGRIRREEGAETRARLARKPLAVIQSRCATEIERQAYYDVQRAKGLELGPAFQGIAQVWRGEGEALARLDSPPASGPVSGHRIHPALLDAALQVLGAALWRPGYADDALQVLAVVRRLRFCALPEGEVWSHAWLRAGGAPDMESREGSVALLDREGRVLVELEGIRLERLERPSWKQPTEEPAPLLSPIWHLAEPLPAPGARAKAARWLLFAEETPLSDELEAILRAHGDEVVRVEALGSGRAERLGVEVVDPASPEAFQHLLKRVFANGAPCKGVIDLWGVEAPGPAPWTMDSLDAAQTRGCGSALHLVQALASAGVRDAPRLFLVTRGTQWVDSAPGDIDIAQAPLWGLGRTIALEHPELRGARIDLDPDAITGEAESLAREILADSREDEVALRQGRRYVGRLGRAAAAGAKEALKDTTVPVVRADATYMITGGLGGLGLLAAQWLAGEGAKHLLLVGRSGVTTEAQVQAIDALKAAGVEVVVARGDIADPTEVASVLREAEERMPPLRGILHTAGVLEDGVLLHQDMRRFRAVFAPKVLGAWNLHVATQRMPLDFFVLYGSMAGLLGTSGLGNYVAANVFLDALSHHRRRLGLPSLSVDWGLFAGVGMGLKAEREGRLTQQGLRSFTPEEGRVLFQRLLRLDTAQVGAAFFDARQWIAFHPAAARSLRLSTLVQESRAAGRPASRPQIQSTLREAAPAERRRLVEQFVKEQVAGVLRMDASRIQPSAPLRNLGIDSIMGLELRNRLESGLGLHLSATLIWTYPTVTALAEHLAAALGSAEEAASSAPSVEASTAKESVATHDAPAHRIEVEGAATPDAEGEHRDRQREAASRIEALESARNTVEEPIAIIGMALRLPGGVNTPEGFFRLLAQGVDTIREAPRERFGFDPSEAVDAATQGARWGAFLHEDVSAFDASFFGISPHEAQAMDPQQRLLLEVTWEALERAGQDPARLEGRPVGVFLGLASNDYAELSAARGRNAQLIDITGNGHAFPAGRLSYAFGFRGPSMVVDTACSSSLVAVDLACHSLRRGESALAVVGGVNLMLSFSRTRLLAGIHALSPDGRCKTFDASANGFVRGEGCGVVVLKRLSEAERDGDPILAVIRGSAVNQDGRSTWMTAPNVLSQEAMLRQALKNARVSPDDIGYVETHGTGTSLGDPIEFEALKAVLGKPRADGSRCVLGAVKTNLGHLEAAAGMAALLKAVLCLQHEAIPRNLHFEALNPQIELEGTPFMIPTETVPWEPHEKRRFAGVSSFGMSGTNAHVILEEAPRRPEAAAAQEASAYLLPLSAKSPEALVARAMAYREALAESEARLHDIAFTASVRRGHHEHRLAVVGSSKEELGAALEAFARGEAPAAPAAGALALEDVTAINGAQGDERRRLLSALGALYVRGHAVAWERLYPEGGRVVPLPTHPWQRERYWIQGVAPAAPHLRGAATAEDGRAPKPAFAAPRAPDDISGLRAELEGAGPGERRALLTRFLTRELTRLMQLETPSLDGNTRLGSLGLDSLKIIELKNRVQLGVGVALPGAILLRNDSIDEITSYLLERLSLDCLLRAVSVDAEAPGEGDDVEVLEI</sequence>
<dbReference type="SMART" id="SM00823">
    <property type="entry name" value="PKS_PP"/>
    <property type="match status" value="4"/>
</dbReference>
<feature type="region of interest" description="N-terminal hotdog fold" evidence="5">
    <location>
        <begin position="3202"/>
        <end position="3334"/>
    </location>
</feature>
<dbReference type="InterPro" id="IPR032821">
    <property type="entry name" value="PKS_assoc"/>
</dbReference>
<evidence type="ECO:0000256" key="4">
    <source>
        <dbReference type="ARBA" id="ARBA00054155"/>
    </source>
</evidence>
<dbReference type="InterPro" id="IPR020807">
    <property type="entry name" value="PKS_DH"/>
</dbReference>
<dbReference type="PROSITE" id="PS50075">
    <property type="entry name" value="CARRIER"/>
    <property type="match status" value="4"/>
</dbReference>
<evidence type="ECO:0000256" key="6">
    <source>
        <dbReference type="SAM" id="MobiDB-lite"/>
    </source>
</evidence>
<dbReference type="Gene3D" id="3.40.47.10">
    <property type="match status" value="3"/>
</dbReference>
<dbReference type="SUPFAM" id="SSF52151">
    <property type="entry name" value="FabD/lysophospholipase-like"/>
    <property type="match status" value="3"/>
</dbReference>
<keyword evidence="2" id="KW-0597">Phosphoprotein</keyword>
<dbReference type="InterPro" id="IPR013968">
    <property type="entry name" value="PKS_KR"/>
</dbReference>
<evidence type="ECO:0000256" key="2">
    <source>
        <dbReference type="ARBA" id="ARBA00022553"/>
    </source>
</evidence>
<dbReference type="InterPro" id="IPR049552">
    <property type="entry name" value="PKS_DH_N"/>
</dbReference>
<dbReference type="GO" id="GO:0004315">
    <property type="term" value="F:3-oxoacyl-[acyl-carrier-protein] synthase activity"/>
    <property type="evidence" value="ECO:0007669"/>
    <property type="project" value="InterPro"/>
</dbReference>
<dbReference type="Gene3D" id="3.10.129.110">
    <property type="entry name" value="Polyketide synthase dehydratase"/>
    <property type="match status" value="2"/>
</dbReference>
<reference evidence="10" key="1">
    <citation type="journal article" date="2018" name="J. Ind. Microbiol. Biotechnol.">
        <title>Genome mining reveals uncommon alkylpyrones as type III PKS products from myxobacteria.</title>
        <authorList>
            <person name="Hug J.J."/>
            <person name="Panter F."/>
            <person name="Krug D."/>
            <person name="Muller R."/>
        </authorList>
    </citation>
    <scope>NUCLEOTIDE SEQUENCE</scope>
    <source>
        <strain evidence="10">SBSr021</strain>
    </source>
</reference>
<dbReference type="Pfam" id="PF14765">
    <property type="entry name" value="PS-DH"/>
    <property type="match status" value="2"/>
</dbReference>
<dbReference type="GO" id="GO:0004312">
    <property type="term" value="F:fatty acid synthase activity"/>
    <property type="evidence" value="ECO:0007669"/>
    <property type="project" value="TreeGrafter"/>
</dbReference>
<dbReference type="InterPro" id="IPR006162">
    <property type="entry name" value="Ppantetheine_attach_site"/>
</dbReference>
<feature type="domain" description="PKS/mFAS DH" evidence="9">
    <location>
        <begin position="3202"/>
        <end position="3499"/>
    </location>
</feature>
<comment type="function">
    <text evidence="4">Involved in production of the polyketide antibiotic thailandamide.</text>
</comment>
<feature type="active site" description="Proton acceptor; for dehydratase activity" evidence="5">
    <location>
        <position position="3235"/>
    </location>
</feature>
<evidence type="ECO:0000259" key="9">
    <source>
        <dbReference type="PROSITE" id="PS52019"/>
    </source>
</evidence>
<feature type="domain" description="Ketosynthase family 3 (KS3)" evidence="8">
    <location>
        <begin position="2303"/>
        <end position="2729"/>
    </location>
</feature>
<dbReference type="InterPro" id="IPR020841">
    <property type="entry name" value="PKS_Beta-ketoAc_synthase_dom"/>
</dbReference>
<feature type="domain" description="Carrier" evidence="7">
    <location>
        <begin position="4798"/>
        <end position="4875"/>
    </location>
</feature>
<dbReference type="SMART" id="SM00825">
    <property type="entry name" value="PKS_KS"/>
    <property type="match status" value="3"/>
</dbReference>
<evidence type="ECO:0000256" key="1">
    <source>
        <dbReference type="ARBA" id="ARBA00022450"/>
    </source>
</evidence>
<dbReference type="GO" id="GO:0006633">
    <property type="term" value="P:fatty acid biosynthetic process"/>
    <property type="evidence" value="ECO:0007669"/>
    <property type="project" value="InterPro"/>
</dbReference>
<evidence type="ECO:0000256" key="5">
    <source>
        <dbReference type="PROSITE-ProRule" id="PRU01363"/>
    </source>
</evidence>
<dbReference type="Pfam" id="PF00550">
    <property type="entry name" value="PP-binding"/>
    <property type="match status" value="4"/>
</dbReference>
<dbReference type="InterPro" id="IPR036291">
    <property type="entry name" value="NAD(P)-bd_dom_sf"/>
</dbReference>
<dbReference type="FunFam" id="3.40.366.10:FF:000002">
    <property type="entry name" value="Probable polyketide synthase 2"/>
    <property type="match status" value="2"/>
</dbReference>
<protein>
    <recommendedName>
        <fullName evidence="11">Polyketide synthase</fullName>
    </recommendedName>
</protein>
<feature type="region of interest" description="N-terminal hotdog fold" evidence="5">
    <location>
        <begin position="1396"/>
        <end position="1521"/>
    </location>
</feature>
<feature type="compositionally biased region" description="Basic and acidic residues" evidence="6">
    <location>
        <begin position="4146"/>
        <end position="4157"/>
    </location>
</feature>
<dbReference type="Gene3D" id="3.40.50.720">
    <property type="entry name" value="NAD(P)-binding Rossmann-like Domain"/>
    <property type="match status" value="2"/>
</dbReference>
<dbReference type="GO" id="GO:0031177">
    <property type="term" value="F:phosphopantetheine binding"/>
    <property type="evidence" value="ECO:0007669"/>
    <property type="project" value="InterPro"/>
</dbReference>
<dbReference type="Pfam" id="PF00109">
    <property type="entry name" value="ketoacyl-synt"/>
    <property type="match status" value="3"/>
</dbReference>
<dbReference type="Pfam" id="PF02801">
    <property type="entry name" value="Ketoacyl-synt_C"/>
    <property type="match status" value="3"/>
</dbReference>
<dbReference type="CDD" id="cd08955">
    <property type="entry name" value="KR_2_FAS_SDR_x"/>
    <property type="match status" value="2"/>
</dbReference>
<evidence type="ECO:0000259" key="8">
    <source>
        <dbReference type="PROSITE" id="PS52004"/>
    </source>
</evidence>
<dbReference type="SUPFAM" id="SSF55048">
    <property type="entry name" value="Probable ACP-binding domain of malonyl-CoA ACP transacylase"/>
    <property type="match status" value="3"/>
</dbReference>
<feature type="active site" description="Proton acceptor; for dehydratase activity" evidence="5">
    <location>
        <position position="1429"/>
    </location>
</feature>
<dbReference type="Pfam" id="PF08659">
    <property type="entry name" value="KR"/>
    <property type="match status" value="2"/>
</dbReference>
<dbReference type="Pfam" id="PF00698">
    <property type="entry name" value="Acyl_transf_1"/>
    <property type="match status" value="3"/>
</dbReference>
<dbReference type="PROSITE" id="PS52019">
    <property type="entry name" value="PKS_MFAS_DH"/>
    <property type="match status" value="2"/>
</dbReference>
<dbReference type="InterPro" id="IPR016039">
    <property type="entry name" value="Thiolase-like"/>
</dbReference>
<feature type="domain" description="Ketosynthase family 3 (KS3)" evidence="8">
    <location>
        <begin position="4171"/>
        <end position="4594"/>
    </location>
</feature>
<dbReference type="InterPro" id="IPR057326">
    <property type="entry name" value="KR_dom"/>
</dbReference>
<feature type="domain" description="Carrier" evidence="7">
    <location>
        <begin position="1"/>
        <end position="78"/>
    </location>
</feature>
<feature type="domain" description="Ketosynthase family 3 (KS3)" evidence="8">
    <location>
        <begin position="95"/>
        <end position="516"/>
    </location>
</feature>
<keyword evidence="3" id="KW-0808">Transferase</keyword>
<dbReference type="SMART" id="SM01294">
    <property type="entry name" value="PKS_PP_betabranch"/>
    <property type="match status" value="3"/>
</dbReference>
<dbReference type="SMART" id="SM00822">
    <property type="entry name" value="PKS_KR"/>
    <property type="match status" value="2"/>
</dbReference>
<dbReference type="SUPFAM" id="SSF51735">
    <property type="entry name" value="NAD(P)-binding Rossmann-fold domains"/>
    <property type="match status" value="4"/>
</dbReference>
<dbReference type="PANTHER" id="PTHR43775">
    <property type="entry name" value="FATTY ACID SYNTHASE"/>
    <property type="match status" value="1"/>
</dbReference>
<dbReference type="PROSITE" id="PS52004">
    <property type="entry name" value="KS3_2"/>
    <property type="match status" value="3"/>
</dbReference>
<evidence type="ECO:0000256" key="3">
    <source>
        <dbReference type="ARBA" id="ARBA00022679"/>
    </source>
</evidence>
<dbReference type="SUPFAM" id="SSF53901">
    <property type="entry name" value="Thiolase-like"/>
    <property type="match status" value="3"/>
</dbReference>
<dbReference type="InterPro" id="IPR036736">
    <property type="entry name" value="ACP-like_sf"/>
</dbReference>
<dbReference type="InterPro" id="IPR014030">
    <property type="entry name" value="Ketoacyl_synth_N"/>
</dbReference>
<dbReference type="InterPro" id="IPR050091">
    <property type="entry name" value="PKS_NRPS_Biosynth_Enz"/>
</dbReference>
<feature type="domain" description="Carrier" evidence="7">
    <location>
        <begin position="4026"/>
        <end position="4103"/>
    </location>
</feature>
<evidence type="ECO:0000313" key="10">
    <source>
        <dbReference type="EMBL" id="AYM54557.1"/>
    </source>
</evidence>
<feature type="domain" description="Carrier" evidence="7">
    <location>
        <begin position="2204"/>
        <end position="2281"/>
    </location>
</feature>
<feature type="active site" description="Proton donor; for dehydratase activity" evidence="5">
    <location>
        <position position="1597"/>
    </location>
</feature>
<evidence type="ECO:0008006" key="11">
    <source>
        <dbReference type="Google" id="ProtNLM"/>
    </source>
</evidence>
<dbReference type="PROSITE" id="PS00012">
    <property type="entry name" value="PHOSPHOPANTETHEINE"/>
    <property type="match status" value="2"/>
</dbReference>
<dbReference type="CDD" id="cd00833">
    <property type="entry name" value="PKS"/>
    <property type="match status" value="3"/>
</dbReference>
<organism evidence="10">
    <name type="scientific">Racemicystis crocea</name>
    <dbReference type="NCBI Taxonomy" id="1707966"/>
    <lineage>
        <taxon>Bacteria</taxon>
        <taxon>Pseudomonadati</taxon>
        <taxon>Myxococcota</taxon>
        <taxon>Polyangia</taxon>
        <taxon>Polyangiales</taxon>
        <taxon>Polyangiaceae</taxon>
    </lineage>
</organism>
<dbReference type="EMBL" id="MH908924">
    <property type="protein sequence ID" value="AYM54557.1"/>
    <property type="molecule type" value="Genomic_DNA"/>
</dbReference>
<feature type="domain" description="PKS/mFAS DH" evidence="9">
    <location>
        <begin position="1396"/>
        <end position="1682"/>
    </location>
</feature>
<dbReference type="InterPro" id="IPR049551">
    <property type="entry name" value="PKS_DH_C"/>
</dbReference>
<dbReference type="InterPro" id="IPR042104">
    <property type="entry name" value="PKS_dehydratase_sf"/>
</dbReference>
<dbReference type="SMART" id="SM00827">
    <property type="entry name" value="PKS_AT"/>
    <property type="match status" value="3"/>
</dbReference>
<feature type="region of interest" description="Disordered" evidence="6">
    <location>
        <begin position="4138"/>
        <end position="4157"/>
    </location>
</feature>
<dbReference type="Pfam" id="PF21089">
    <property type="entry name" value="PKS_DH_N"/>
    <property type="match status" value="2"/>
</dbReference>
<keyword evidence="1" id="KW-0596">Phosphopantetheine</keyword>